<dbReference type="GO" id="GO:0004984">
    <property type="term" value="F:olfactory receptor activity"/>
    <property type="evidence" value="ECO:0000318"/>
    <property type="project" value="GO_Central"/>
</dbReference>
<keyword evidence="8 10" id="KW-0675">Receptor</keyword>
<keyword evidence="4 10" id="KW-0812">Transmembrane</keyword>
<feature type="transmembrane region" description="Helical" evidence="10">
    <location>
        <begin position="131"/>
        <end position="150"/>
    </location>
</feature>
<evidence type="ECO:0000256" key="7">
    <source>
        <dbReference type="ARBA" id="ARBA00023136"/>
    </source>
</evidence>
<dbReference type="InterPro" id="IPR004117">
    <property type="entry name" value="7tm6_olfct_rcpt"/>
</dbReference>
<comment type="subcellular location">
    <subcellularLocation>
        <location evidence="1 10">Cell membrane</location>
        <topology evidence="1 10">Multi-pass membrane protein</topology>
    </subcellularLocation>
</comment>
<dbReference type="GO" id="GO:0005886">
    <property type="term" value="C:plasma membrane"/>
    <property type="evidence" value="ECO:0000318"/>
    <property type="project" value="GO_Central"/>
</dbReference>
<evidence type="ECO:0000256" key="2">
    <source>
        <dbReference type="ARBA" id="ARBA00022475"/>
    </source>
</evidence>
<evidence type="ECO:0000256" key="8">
    <source>
        <dbReference type="ARBA" id="ARBA00023170"/>
    </source>
</evidence>
<dbReference type="InParanoid" id="D2A0F9"/>
<organism evidence="11 12">
    <name type="scientific">Tribolium castaneum</name>
    <name type="common">Red flour beetle</name>
    <dbReference type="NCBI Taxonomy" id="7070"/>
    <lineage>
        <taxon>Eukaryota</taxon>
        <taxon>Metazoa</taxon>
        <taxon>Ecdysozoa</taxon>
        <taxon>Arthropoda</taxon>
        <taxon>Hexapoda</taxon>
        <taxon>Insecta</taxon>
        <taxon>Pterygota</taxon>
        <taxon>Neoptera</taxon>
        <taxon>Endopterygota</taxon>
        <taxon>Coleoptera</taxon>
        <taxon>Polyphaga</taxon>
        <taxon>Cucujiformia</taxon>
        <taxon>Tenebrionidae</taxon>
        <taxon>Tenebrionidae incertae sedis</taxon>
        <taxon>Tribolium</taxon>
    </lineage>
</organism>
<keyword evidence="12" id="KW-1185">Reference proteome</keyword>
<dbReference type="PANTHER" id="PTHR21137">
    <property type="entry name" value="ODORANT RECEPTOR"/>
    <property type="match status" value="1"/>
</dbReference>
<dbReference type="Proteomes" id="UP000007266">
    <property type="component" value="Linkage group 4"/>
</dbReference>
<dbReference type="HOGENOM" id="CLU_724294_0_0_1"/>
<keyword evidence="6 10" id="KW-1133">Transmembrane helix</keyword>
<evidence type="ECO:0000313" key="11">
    <source>
        <dbReference type="EMBL" id="EFA02959.1"/>
    </source>
</evidence>
<dbReference type="PANTHER" id="PTHR21137:SF35">
    <property type="entry name" value="ODORANT RECEPTOR 19A-RELATED"/>
    <property type="match status" value="1"/>
</dbReference>
<dbReference type="EMBL" id="KQ971338">
    <property type="protein sequence ID" value="EFA02959.1"/>
    <property type="molecule type" value="Genomic_DNA"/>
</dbReference>
<feature type="transmembrane region" description="Helical" evidence="10">
    <location>
        <begin position="43"/>
        <end position="62"/>
    </location>
</feature>
<evidence type="ECO:0000313" key="12">
    <source>
        <dbReference type="Proteomes" id="UP000007266"/>
    </source>
</evidence>
<dbReference type="PhylomeDB" id="D2A0F9"/>
<feature type="transmembrane region" description="Helical" evidence="10">
    <location>
        <begin position="293"/>
        <end position="313"/>
    </location>
</feature>
<dbReference type="AlphaFoldDB" id="D2A0F9"/>
<reference evidence="11 12" key="1">
    <citation type="journal article" date="2008" name="Nature">
        <title>The genome of the model beetle and pest Tribolium castaneum.</title>
        <authorList>
            <consortium name="Tribolium Genome Sequencing Consortium"/>
            <person name="Richards S."/>
            <person name="Gibbs R.A."/>
            <person name="Weinstock G.M."/>
            <person name="Brown S.J."/>
            <person name="Denell R."/>
            <person name="Beeman R.W."/>
            <person name="Gibbs R."/>
            <person name="Beeman R.W."/>
            <person name="Brown S.J."/>
            <person name="Bucher G."/>
            <person name="Friedrich M."/>
            <person name="Grimmelikhuijzen C.J."/>
            <person name="Klingler M."/>
            <person name="Lorenzen M."/>
            <person name="Richards S."/>
            <person name="Roth S."/>
            <person name="Schroder R."/>
            <person name="Tautz D."/>
            <person name="Zdobnov E.M."/>
            <person name="Muzny D."/>
            <person name="Gibbs R.A."/>
            <person name="Weinstock G.M."/>
            <person name="Attaway T."/>
            <person name="Bell S."/>
            <person name="Buhay C.J."/>
            <person name="Chandrabose M.N."/>
            <person name="Chavez D."/>
            <person name="Clerk-Blankenburg K.P."/>
            <person name="Cree A."/>
            <person name="Dao M."/>
            <person name="Davis C."/>
            <person name="Chacko J."/>
            <person name="Dinh H."/>
            <person name="Dugan-Rocha S."/>
            <person name="Fowler G."/>
            <person name="Garner T.T."/>
            <person name="Garnes J."/>
            <person name="Gnirke A."/>
            <person name="Hawes A."/>
            <person name="Hernandez J."/>
            <person name="Hines S."/>
            <person name="Holder M."/>
            <person name="Hume J."/>
            <person name="Jhangiani S.N."/>
            <person name="Joshi V."/>
            <person name="Khan Z.M."/>
            <person name="Jackson L."/>
            <person name="Kovar C."/>
            <person name="Kowis A."/>
            <person name="Lee S."/>
            <person name="Lewis L.R."/>
            <person name="Margolis J."/>
            <person name="Morgan M."/>
            <person name="Nazareth L.V."/>
            <person name="Nguyen N."/>
            <person name="Okwuonu G."/>
            <person name="Parker D."/>
            <person name="Richards S."/>
            <person name="Ruiz S.J."/>
            <person name="Santibanez J."/>
            <person name="Savard J."/>
            <person name="Scherer S.E."/>
            <person name="Schneider B."/>
            <person name="Sodergren E."/>
            <person name="Tautz D."/>
            <person name="Vattahil S."/>
            <person name="Villasana D."/>
            <person name="White C.S."/>
            <person name="Wright R."/>
            <person name="Park Y."/>
            <person name="Beeman R.W."/>
            <person name="Lord J."/>
            <person name="Oppert B."/>
            <person name="Lorenzen M."/>
            <person name="Brown S."/>
            <person name="Wang L."/>
            <person name="Savard J."/>
            <person name="Tautz D."/>
            <person name="Richards S."/>
            <person name="Weinstock G."/>
            <person name="Gibbs R.A."/>
            <person name="Liu Y."/>
            <person name="Worley K."/>
            <person name="Weinstock G."/>
            <person name="Elsik C.G."/>
            <person name="Reese J.T."/>
            <person name="Elhaik E."/>
            <person name="Landan G."/>
            <person name="Graur D."/>
            <person name="Arensburger P."/>
            <person name="Atkinson P."/>
            <person name="Beeman R.W."/>
            <person name="Beidler J."/>
            <person name="Brown S.J."/>
            <person name="Demuth J.P."/>
            <person name="Drury D.W."/>
            <person name="Du Y.Z."/>
            <person name="Fujiwara H."/>
            <person name="Lorenzen M."/>
            <person name="Maselli V."/>
            <person name="Osanai M."/>
            <person name="Park Y."/>
            <person name="Robertson H.M."/>
            <person name="Tu Z."/>
            <person name="Wang J.J."/>
            <person name="Wang S."/>
            <person name="Richards S."/>
            <person name="Song H."/>
            <person name="Zhang L."/>
            <person name="Sodergren E."/>
            <person name="Werner D."/>
            <person name="Stanke M."/>
            <person name="Morgenstern B."/>
            <person name="Solovyev V."/>
            <person name="Kosarev P."/>
            <person name="Brown G."/>
            <person name="Chen H.C."/>
            <person name="Ermolaeva O."/>
            <person name="Hlavina W."/>
            <person name="Kapustin Y."/>
            <person name="Kiryutin B."/>
            <person name="Kitts P."/>
            <person name="Maglott D."/>
            <person name="Pruitt K."/>
            <person name="Sapojnikov V."/>
            <person name="Souvorov A."/>
            <person name="Mackey A.J."/>
            <person name="Waterhouse R.M."/>
            <person name="Wyder S."/>
            <person name="Zdobnov E.M."/>
            <person name="Zdobnov E.M."/>
            <person name="Wyder S."/>
            <person name="Kriventseva E.V."/>
            <person name="Kadowaki T."/>
            <person name="Bork P."/>
            <person name="Aranda M."/>
            <person name="Bao R."/>
            <person name="Beermann A."/>
            <person name="Berns N."/>
            <person name="Bolognesi R."/>
            <person name="Bonneton F."/>
            <person name="Bopp D."/>
            <person name="Brown S.J."/>
            <person name="Bucher G."/>
            <person name="Butts T."/>
            <person name="Chaumot A."/>
            <person name="Denell R.E."/>
            <person name="Ferrier D.E."/>
            <person name="Friedrich M."/>
            <person name="Gordon C.M."/>
            <person name="Jindra M."/>
            <person name="Klingler M."/>
            <person name="Lan Q."/>
            <person name="Lattorff H.M."/>
            <person name="Laudet V."/>
            <person name="von Levetsow C."/>
            <person name="Liu Z."/>
            <person name="Lutz R."/>
            <person name="Lynch J.A."/>
            <person name="da Fonseca R.N."/>
            <person name="Posnien N."/>
            <person name="Reuter R."/>
            <person name="Roth S."/>
            <person name="Savard J."/>
            <person name="Schinko J.B."/>
            <person name="Schmitt C."/>
            <person name="Schoppmeier M."/>
            <person name="Schroder R."/>
            <person name="Shippy T.D."/>
            <person name="Simonnet F."/>
            <person name="Marques-Souza H."/>
            <person name="Tautz D."/>
            <person name="Tomoyasu Y."/>
            <person name="Trauner J."/>
            <person name="Van der Zee M."/>
            <person name="Vervoort M."/>
            <person name="Wittkopp N."/>
            <person name="Wimmer E.A."/>
            <person name="Yang X."/>
            <person name="Jones A.K."/>
            <person name="Sattelle D.B."/>
            <person name="Ebert P.R."/>
            <person name="Nelson D."/>
            <person name="Scott J.G."/>
            <person name="Beeman R.W."/>
            <person name="Muthukrishnan S."/>
            <person name="Kramer K.J."/>
            <person name="Arakane Y."/>
            <person name="Beeman R.W."/>
            <person name="Zhu Q."/>
            <person name="Hogenkamp D."/>
            <person name="Dixit R."/>
            <person name="Oppert B."/>
            <person name="Jiang H."/>
            <person name="Zou Z."/>
            <person name="Marshall J."/>
            <person name="Elpidina E."/>
            <person name="Vinokurov K."/>
            <person name="Oppert C."/>
            <person name="Zou Z."/>
            <person name="Evans J."/>
            <person name="Lu Z."/>
            <person name="Zhao P."/>
            <person name="Sumathipala N."/>
            <person name="Altincicek B."/>
            <person name="Vilcinskas A."/>
            <person name="Williams M."/>
            <person name="Hultmark D."/>
            <person name="Hetru C."/>
            <person name="Jiang H."/>
            <person name="Grimmelikhuijzen C.J."/>
            <person name="Hauser F."/>
            <person name="Cazzamali G."/>
            <person name="Williamson M."/>
            <person name="Park Y."/>
            <person name="Li B."/>
            <person name="Tanaka Y."/>
            <person name="Predel R."/>
            <person name="Neupert S."/>
            <person name="Schachtner J."/>
            <person name="Verleyen P."/>
            <person name="Raible F."/>
            <person name="Bork P."/>
            <person name="Friedrich M."/>
            <person name="Walden K.K."/>
            <person name="Robertson H.M."/>
            <person name="Angeli S."/>
            <person name="Foret S."/>
            <person name="Bucher G."/>
            <person name="Schuetz S."/>
            <person name="Maleszka R."/>
            <person name="Wimmer E.A."/>
            <person name="Beeman R.W."/>
            <person name="Lorenzen M."/>
            <person name="Tomoyasu Y."/>
            <person name="Miller S.C."/>
            <person name="Grossmann D."/>
            <person name="Bucher G."/>
        </authorList>
    </citation>
    <scope>NUCLEOTIDE SEQUENCE [LARGE SCALE GENOMIC DNA]</scope>
    <source>
        <strain evidence="11 12">Georgia GA2</strain>
    </source>
</reference>
<evidence type="ECO:0000256" key="10">
    <source>
        <dbReference type="RuleBase" id="RU351113"/>
    </source>
</evidence>
<keyword evidence="5 10" id="KW-0552">Olfaction</keyword>
<evidence type="ECO:0000256" key="9">
    <source>
        <dbReference type="ARBA" id="ARBA00023224"/>
    </source>
</evidence>
<dbReference type="Pfam" id="PF02949">
    <property type="entry name" value="7tm_6"/>
    <property type="match status" value="1"/>
</dbReference>
<feature type="transmembrane region" description="Helical" evidence="10">
    <location>
        <begin position="177"/>
        <end position="206"/>
    </location>
</feature>
<feature type="transmembrane region" description="Helical" evidence="10">
    <location>
        <begin position="74"/>
        <end position="92"/>
    </location>
</feature>
<evidence type="ECO:0000256" key="3">
    <source>
        <dbReference type="ARBA" id="ARBA00022606"/>
    </source>
</evidence>
<gene>
    <name evidence="11" type="primary">Or316</name>
    <name evidence="11" type="ORF">TcasGA2_TC030429</name>
</gene>
<evidence type="ECO:0000256" key="6">
    <source>
        <dbReference type="ARBA" id="ARBA00022989"/>
    </source>
</evidence>
<keyword evidence="7 10" id="KW-0472">Membrane</keyword>
<comment type="similarity">
    <text evidence="10">Belongs to the insect chemoreceptor superfamily. Heteromeric odorant receptor channel (TC 1.A.69) family.</text>
</comment>
<feature type="transmembrane region" description="Helical" evidence="10">
    <location>
        <begin position="264"/>
        <end position="287"/>
    </location>
</feature>
<evidence type="ECO:0000256" key="4">
    <source>
        <dbReference type="ARBA" id="ARBA00022692"/>
    </source>
</evidence>
<evidence type="ECO:0000256" key="5">
    <source>
        <dbReference type="ARBA" id="ARBA00022725"/>
    </source>
</evidence>
<evidence type="ECO:0000256" key="1">
    <source>
        <dbReference type="ARBA" id="ARBA00004651"/>
    </source>
</evidence>
<feature type="transmembrane region" description="Helical" evidence="10">
    <location>
        <begin position="366"/>
        <end position="386"/>
    </location>
</feature>
<sequence>MTLMRKLQTAIRNLFEIQIKDDILAELLDWPTLVLFSKWPKNFAIFSTIYCVFDTLVCTLVYSTLDVEMLGKYAIFIAKSTIALCSFFSFFAKRKQYHKIINENFPHFWQLQSMGESTFDQMKKIATTVKFYSCLSVVAMLIGAVILILFTEDESEIYLSVKIYKDYVNKWTTGYIMFFYASFLYIGIVTAAVVFGLTYIVFHLIFQCFLLNQKLKLINSYIVKNGQKLVKLEERNQNFIYKELISCVKLHQRLIYFSNQINDLLYAPIFMYTFSGIVVGVALIYFLKTSIQYILTSLVLSIVSLIITTTFVINGQLLEDETENIIISLTNLPWYSLNVQNRRVVYVMLMQSQKIIHMSASGIVSLNYQLTIVLFRCIYTAMTFLVNMGL</sequence>
<dbReference type="GO" id="GO:0050911">
    <property type="term" value="P:detection of chemical stimulus involved in sensory perception of smell"/>
    <property type="evidence" value="ECO:0000318"/>
    <property type="project" value="GO_Central"/>
</dbReference>
<keyword evidence="2" id="KW-1003">Cell membrane</keyword>
<dbReference type="OMA" id="FITHECN"/>
<keyword evidence="9 10" id="KW-0807">Transducer</keyword>
<accession>D2A0F9</accession>
<dbReference type="GO" id="GO:0005549">
    <property type="term" value="F:odorant binding"/>
    <property type="evidence" value="ECO:0007669"/>
    <property type="project" value="InterPro"/>
</dbReference>
<protein>
    <recommendedName>
        <fullName evidence="10">Odorant receptor</fullName>
    </recommendedName>
</protein>
<name>D2A0F9_TRICA</name>
<dbReference type="GO" id="GO:0007165">
    <property type="term" value="P:signal transduction"/>
    <property type="evidence" value="ECO:0007669"/>
    <property type="project" value="UniProtKB-KW"/>
</dbReference>
<keyword evidence="3 10" id="KW-0716">Sensory transduction</keyword>
<reference evidence="11 12" key="2">
    <citation type="journal article" date="2010" name="Nucleic Acids Res.">
        <title>BeetleBase in 2010: revisions to provide comprehensive genomic information for Tribolium castaneum.</title>
        <authorList>
            <person name="Kim H.S."/>
            <person name="Murphy T."/>
            <person name="Xia J."/>
            <person name="Caragea D."/>
            <person name="Park Y."/>
            <person name="Beeman R.W."/>
            <person name="Lorenzen M.D."/>
            <person name="Butcher S."/>
            <person name="Manak J.R."/>
            <person name="Brown S.J."/>
        </authorList>
    </citation>
    <scope>GENOME REANNOTATION</scope>
    <source>
        <strain evidence="11 12">Georgia GA2</strain>
    </source>
</reference>
<proteinExistence type="inferred from homology"/>